<dbReference type="CDD" id="cd00082">
    <property type="entry name" value="HisKA"/>
    <property type="match status" value="1"/>
</dbReference>
<dbReference type="SMART" id="SM00091">
    <property type="entry name" value="PAS"/>
    <property type="match status" value="2"/>
</dbReference>
<evidence type="ECO:0000259" key="23">
    <source>
        <dbReference type="PROSITE" id="PS50112"/>
    </source>
</evidence>
<evidence type="ECO:0000256" key="11">
    <source>
        <dbReference type="ARBA" id="ARBA00022989"/>
    </source>
</evidence>
<dbReference type="SUPFAM" id="SSF47384">
    <property type="entry name" value="Homodimeric domain of signal transducing histidine kinase"/>
    <property type="match status" value="1"/>
</dbReference>
<evidence type="ECO:0000259" key="25">
    <source>
        <dbReference type="PROSITE" id="PS50885"/>
    </source>
</evidence>
<evidence type="ECO:0000259" key="24">
    <source>
        <dbReference type="PROSITE" id="PS50113"/>
    </source>
</evidence>
<dbReference type="Gene3D" id="3.30.450.20">
    <property type="entry name" value="PAS domain"/>
    <property type="match status" value="4"/>
</dbReference>
<dbReference type="InterPro" id="IPR003594">
    <property type="entry name" value="HATPase_dom"/>
</dbReference>
<feature type="domain" description="PAS" evidence="23">
    <location>
        <begin position="623"/>
        <end position="670"/>
    </location>
</feature>
<dbReference type="InterPro" id="IPR000014">
    <property type="entry name" value="PAS"/>
</dbReference>
<evidence type="ECO:0000256" key="7">
    <source>
        <dbReference type="ARBA" id="ARBA00022692"/>
    </source>
</evidence>
<evidence type="ECO:0000256" key="17">
    <source>
        <dbReference type="ARBA" id="ARBA00070152"/>
    </source>
</evidence>
<keyword evidence="6" id="KW-0808">Transferase</keyword>
<keyword evidence="5 18" id="KW-0597">Phosphoprotein</keyword>
<dbReference type="PROSITE" id="PS50112">
    <property type="entry name" value="PAS"/>
    <property type="match status" value="2"/>
</dbReference>
<dbReference type="InterPro" id="IPR000700">
    <property type="entry name" value="PAS-assoc_C"/>
</dbReference>
<dbReference type="InterPro" id="IPR001789">
    <property type="entry name" value="Sig_transdc_resp-reg_receiver"/>
</dbReference>
<evidence type="ECO:0000256" key="15">
    <source>
        <dbReference type="ARBA" id="ARBA00064003"/>
    </source>
</evidence>
<dbReference type="InterPro" id="IPR001610">
    <property type="entry name" value="PAC"/>
</dbReference>
<dbReference type="Pfam" id="PF02518">
    <property type="entry name" value="HATPase_c"/>
    <property type="match status" value="1"/>
</dbReference>
<evidence type="ECO:0000256" key="20">
    <source>
        <dbReference type="SAM" id="Phobius"/>
    </source>
</evidence>
<feature type="domain" description="PAC" evidence="24">
    <location>
        <begin position="569"/>
        <end position="622"/>
    </location>
</feature>
<dbReference type="GO" id="GO:0005886">
    <property type="term" value="C:plasma membrane"/>
    <property type="evidence" value="ECO:0007669"/>
    <property type="project" value="UniProtKB-SubCell"/>
</dbReference>
<dbReference type="Gene3D" id="6.10.340.10">
    <property type="match status" value="1"/>
</dbReference>
<dbReference type="SUPFAM" id="SSF55874">
    <property type="entry name" value="ATPase domain of HSP90 chaperone/DNA topoisomerase II/histidine kinase"/>
    <property type="match status" value="1"/>
</dbReference>
<evidence type="ECO:0000256" key="13">
    <source>
        <dbReference type="ARBA" id="ARBA00023136"/>
    </source>
</evidence>
<feature type="transmembrane region" description="Helical" evidence="20">
    <location>
        <begin position="12"/>
        <end position="31"/>
    </location>
</feature>
<dbReference type="PANTHER" id="PTHR45339">
    <property type="entry name" value="HYBRID SIGNAL TRANSDUCTION HISTIDINE KINASE J"/>
    <property type="match status" value="1"/>
</dbReference>
<evidence type="ECO:0000256" key="4">
    <source>
        <dbReference type="ARBA" id="ARBA00022475"/>
    </source>
</evidence>
<keyword evidence="27" id="KW-1185">Reference proteome</keyword>
<comment type="subunit">
    <text evidence="15">At low DSF concentrations, interacts with RpfF.</text>
</comment>
<dbReference type="STRING" id="83767.SAMN05660652_02356"/>
<dbReference type="InterPro" id="IPR003660">
    <property type="entry name" value="HAMP_dom"/>
</dbReference>
<evidence type="ECO:0000313" key="26">
    <source>
        <dbReference type="EMBL" id="SDH82876.1"/>
    </source>
</evidence>
<keyword evidence="19" id="KW-0175">Coiled coil</keyword>
<evidence type="ECO:0000256" key="1">
    <source>
        <dbReference type="ARBA" id="ARBA00000085"/>
    </source>
</evidence>
<feature type="domain" description="Response regulatory" evidence="22">
    <location>
        <begin position="1031"/>
        <end position="1147"/>
    </location>
</feature>
<evidence type="ECO:0000313" key="27">
    <source>
        <dbReference type="Proteomes" id="UP000198607"/>
    </source>
</evidence>
<sequence length="1154" mass="127949">MFGQPISLKVRITVAMLSVMVLALWVLSWFGSRSLRLDMESVLGNQQFATASYIAAEIENNVSARVAALELIAAAIPPKLFEKTPALQDFLDQRFVLHQQFNGGVMITGHDGVVIASTPKSLERIGHDFSDRDHIAAALRGRKAIGSPVVGRALKAPLIGISVPIRDRTGRVIGVLAGVTDLSRPNFLQHVAESRYGRTGGYLLVDRKNRLIVTASEKDRTMQSASPPGANPTVDRFIAGYEGALVYTNQKDVEILASVKQIAGTDWYFAVSLPTQEAFGPIREMQERMLWATLLLTLLGGVAAWLLLRQSLNPMMSTAALLADMSEDKTPLKRLPILQDDEIGHLVAGFNRLLDSLSAKDVALRRSEARYRASVQASQDFINITRMSDGCYVEVNQAFLDSTGYRRDEVIGRTSIDLGIWADPEDRDRLVNALRRDGKCLNLEARYRRKNGELGWGVMSASLVQIDGEAMVVSVTRETTEWKRADERLRENEMRFRTISELTSDLTYSCRREADGPFVIDWMIGNAEQVLGYSIEAMLSMGCWKPLVLNEDVPVFDSAIAALQPGQSSRVTLRLKVRDGSVRYFDSVARAELADPLGGGHRLYGSLCDVTERRRAEIALTESEAHYRVMYEASQDLIAVVRLDDGVFIEANDVYLSVLGYARDEVVGHSSEDLHIWADTEQRDAFVARLCQEQRCWNHEACLNTRDGRQVWGLVSASIIETRGHACIFSVTRDITKLKETEQELRHYRQRLENLVDERTRALVEANRAAESASMAKSMFLANMSHEIRTPMNAIVGITNILRRTPLTAEQAERLGQIDTATQHLLKVINDILDLSKIEAGKLMLEEQHLSVEVLLADVVALVADRVNAKHLVLNVEADTFPDCLYGDATRIRQALLNYVSNAIKFTEHGTIDLRATKMLDQCDAVVVRFEVRDSGVGIREEDLSRIFSAFEQADGTTTRRHGGTGLGLAITRRLALMMGGEVGVESRFGEGSLFWFSVCLRKASSPSAIEVALAGEAAEQTIREHYAGKRVLLVDDEPVNLEVARSFLEGGGLLVDVASDGHQAVAMASSSTYALILMDMLMPGLDGLDATRQIRWYPQCRGIPIVAMTANAFVEDRKRCIEAGMNDFLSKPFAPETLFSVVLRWLSSPPESV</sequence>
<accession>A0A1G8FLJ1</accession>
<dbReference type="PANTHER" id="PTHR45339:SF1">
    <property type="entry name" value="HYBRID SIGNAL TRANSDUCTION HISTIDINE KINASE J"/>
    <property type="match status" value="1"/>
</dbReference>
<comment type="function">
    <text evidence="14">Member of the two-component regulatory system BvgS/BvgA. Phosphorylates BvgA via a four-step phosphorelay in response to environmental signals.</text>
</comment>
<dbReference type="Proteomes" id="UP000198607">
    <property type="component" value="Unassembled WGS sequence"/>
</dbReference>
<dbReference type="NCBIfam" id="TIGR00229">
    <property type="entry name" value="sensory_box"/>
    <property type="match status" value="2"/>
</dbReference>
<proteinExistence type="predicted"/>
<dbReference type="Gene3D" id="1.10.287.130">
    <property type="match status" value="1"/>
</dbReference>
<feature type="domain" description="PAC" evidence="24">
    <location>
        <begin position="441"/>
        <end position="491"/>
    </location>
</feature>
<dbReference type="PROSITE" id="PS50113">
    <property type="entry name" value="PAC"/>
    <property type="match status" value="3"/>
</dbReference>
<dbReference type="InterPro" id="IPR033479">
    <property type="entry name" value="dCache_1"/>
</dbReference>
<dbReference type="GO" id="GO:0000155">
    <property type="term" value="F:phosphorelay sensor kinase activity"/>
    <property type="evidence" value="ECO:0007669"/>
    <property type="project" value="InterPro"/>
</dbReference>
<dbReference type="FunFam" id="1.10.287.130:FF:000002">
    <property type="entry name" value="Two-component osmosensing histidine kinase"/>
    <property type="match status" value="1"/>
</dbReference>
<dbReference type="InterPro" id="IPR004358">
    <property type="entry name" value="Sig_transdc_His_kin-like_C"/>
</dbReference>
<dbReference type="RefSeq" id="WP_176785863.1">
    <property type="nucleotide sequence ID" value="NZ_FNCY01000009.1"/>
</dbReference>
<dbReference type="AlphaFoldDB" id="A0A1G8FLJ1"/>
<dbReference type="InterPro" id="IPR035965">
    <property type="entry name" value="PAS-like_dom_sf"/>
</dbReference>
<dbReference type="CDD" id="cd16922">
    <property type="entry name" value="HATPase_EvgS-ArcB-TorS-like"/>
    <property type="match status" value="1"/>
</dbReference>
<evidence type="ECO:0000259" key="21">
    <source>
        <dbReference type="PROSITE" id="PS50109"/>
    </source>
</evidence>
<protein>
    <recommendedName>
        <fullName evidence="16">Sensory/regulatory protein RpfC</fullName>
        <ecNumber evidence="3">2.7.13.3</ecNumber>
    </recommendedName>
    <alternativeName>
        <fullName evidence="17">Virulence sensor protein BvgS</fullName>
    </alternativeName>
</protein>
<evidence type="ECO:0000256" key="3">
    <source>
        <dbReference type="ARBA" id="ARBA00012438"/>
    </source>
</evidence>
<dbReference type="PROSITE" id="PS50109">
    <property type="entry name" value="HIS_KIN"/>
    <property type="match status" value="1"/>
</dbReference>
<dbReference type="CDD" id="cd17546">
    <property type="entry name" value="REC_hyHK_CKI1_RcsC-like"/>
    <property type="match status" value="1"/>
</dbReference>
<reference evidence="26 27" key="1">
    <citation type="submission" date="2016-10" db="EMBL/GenBank/DDBJ databases">
        <authorList>
            <person name="de Groot N.N."/>
        </authorList>
    </citation>
    <scope>NUCLEOTIDE SEQUENCE [LARGE SCALE GENOMIC DNA]</scope>
    <source>
        <strain evidence="26 27">DSM 5885</strain>
    </source>
</reference>
<feature type="coiled-coil region" evidence="19">
    <location>
        <begin position="735"/>
        <end position="769"/>
    </location>
</feature>
<dbReference type="EC" id="2.7.13.3" evidence="3"/>
<evidence type="ECO:0000256" key="9">
    <source>
        <dbReference type="ARBA" id="ARBA00022777"/>
    </source>
</evidence>
<dbReference type="EMBL" id="FNCY01000009">
    <property type="protein sequence ID" value="SDH82876.1"/>
    <property type="molecule type" value="Genomic_DNA"/>
</dbReference>
<keyword evidence="8" id="KW-0547">Nucleotide-binding</keyword>
<dbReference type="SUPFAM" id="SSF103190">
    <property type="entry name" value="Sensory domain-like"/>
    <property type="match status" value="1"/>
</dbReference>
<keyword evidence="11 20" id="KW-1133">Transmembrane helix</keyword>
<evidence type="ECO:0000256" key="8">
    <source>
        <dbReference type="ARBA" id="ARBA00022741"/>
    </source>
</evidence>
<feature type="modified residue" description="4-aspartylphosphate" evidence="18">
    <location>
        <position position="1080"/>
    </location>
</feature>
<comment type="subcellular location">
    <subcellularLocation>
        <location evidence="2">Cell membrane</location>
        <topology evidence="2">Multi-pass membrane protein</topology>
    </subcellularLocation>
</comment>
<dbReference type="SMART" id="SM00388">
    <property type="entry name" value="HisKA"/>
    <property type="match status" value="1"/>
</dbReference>
<dbReference type="Gene3D" id="3.30.565.10">
    <property type="entry name" value="Histidine kinase-like ATPase, C-terminal domain"/>
    <property type="match status" value="1"/>
</dbReference>
<dbReference type="PROSITE" id="PS50110">
    <property type="entry name" value="RESPONSE_REGULATORY"/>
    <property type="match status" value="1"/>
</dbReference>
<dbReference type="SMART" id="SM00387">
    <property type="entry name" value="HATPase_c"/>
    <property type="match status" value="1"/>
</dbReference>
<dbReference type="Pfam" id="PF00512">
    <property type="entry name" value="HisKA"/>
    <property type="match status" value="1"/>
</dbReference>
<dbReference type="InterPro" id="IPR005467">
    <property type="entry name" value="His_kinase_dom"/>
</dbReference>
<evidence type="ECO:0000256" key="5">
    <source>
        <dbReference type="ARBA" id="ARBA00022553"/>
    </source>
</evidence>
<name>A0A1G8FLJ1_9RHOO</name>
<keyword evidence="7 20" id="KW-0812">Transmembrane</keyword>
<dbReference type="InterPro" id="IPR036097">
    <property type="entry name" value="HisK_dim/P_sf"/>
</dbReference>
<evidence type="ECO:0000256" key="10">
    <source>
        <dbReference type="ARBA" id="ARBA00022840"/>
    </source>
</evidence>
<evidence type="ECO:0000256" key="6">
    <source>
        <dbReference type="ARBA" id="ARBA00022679"/>
    </source>
</evidence>
<comment type="catalytic activity">
    <reaction evidence="1">
        <text>ATP + protein L-histidine = ADP + protein N-phospho-L-histidine.</text>
        <dbReference type="EC" id="2.7.13.3"/>
    </reaction>
</comment>
<feature type="domain" description="PAS" evidence="23">
    <location>
        <begin position="367"/>
        <end position="436"/>
    </location>
</feature>
<dbReference type="GO" id="GO:0005524">
    <property type="term" value="F:ATP binding"/>
    <property type="evidence" value="ECO:0007669"/>
    <property type="project" value="UniProtKB-KW"/>
</dbReference>
<dbReference type="Pfam" id="PF00072">
    <property type="entry name" value="Response_reg"/>
    <property type="match status" value="1"/>
</dbReference>
<evidence type="ECO:0000256" key="18">
    <source>
        <dbReference type="PROSITE-ProRule" id="PRU00169"/>
    </source>
</evidence>
<keyword evidence="4" id="KW-1003">Cell membrane</keyword>
<dbReference type="FunFam" id="3.30.565.10:FF:000010">
    <property type="entry name" value="Sensor histidine kinase RcsC"/>
    <property type="match status" value="1"/>
</dbReference>
<feature type="domain" description="Histidine kinase" evidence="21">
    <location>
        <begin position="783"/>
        <end position="1003"/>
    </location>
</feature>
<evidence type="ECO:0000256" key="19">
    <source>
        <dbReference type="SAM" id="Coils"/>
    </source>
</evidence>
<feature type="domain" description="HAMP" evidence="25">
    <location>
        <begin position="309"/>
        <end position="362"/>
    </location>
</feature>
<keyword evidence="10" id="KW-0067">ATP-binding</keyword>
<evidence type="ECO:0000256" key="2">
    <source>
        <dbReference type="ARBA" id="ARBA00004651"/>
    </source>
</evidence>
<dbReference type="SMART" id="SM00448">
    <property type="entry name" value="REC"/>
    <property type="match status" value="1"/>
</dbReference>
<dbReference type="Pfam" id="PF13426">
    <property type="entry name" value="PAS_9"/>
    <property type="match status" value="2"/>
</dbReference>
<evidence type="ECO:0000256" key="12">
    <source>
        <dbReference type="ARBA" id="ARBA00023012"/>
    </source>
</evidence>
<keyword evidence="9" id="KW-0418">Kinase</keyword>
<dbReference type="SUPFAM" id="SSF55785">
    <property type="entry name" value="PYP-like sensor domain (PAS domain)"/>
    <property type="match status" value="3"/>
</dbReference>
<dbReference type="CDD" id="cd12914">
    <property type="entry name" value="PDC1_DGC_like"/>
    <property type="match status" value="1"/>
</dbReference>
<evidence type="ECO:0000256" key="16">
    <source>
        <dbReference type="ARBA" id="ARBA00068150"/>
    </source>
</evidence>
<dbReference type="InterPro" id="IPR029151">
    <property type="entry name" value="Sensor-like_sf"/>
</dbReference>
<evidence type="ECO:0000256" key="14">
    <source>
        <dbReference type="ARBA" id="ARBA00058004"/>
    </source>
</evidence>
<dbReference type="SUPFAM" id="SSF52172">
    <property type="entry name" value="CheY-like"/>
    <property type="match status" value="1"/>
</dbReference>
<dbReference type="SMART" id="SM00086">
    <property type="entry name" value="PAC"/>
    <property type="match status" value="3"/>
</dbReference>
<organism evidence="26 27">
    <name type="scientific">Propionivibrio dicarboxylicus</name>
    <dbReference type="NCBI Taxonomy" id="83767"/>
    <lineage>
        <taxon>Bacteria</taxon>
        <taxon>Pseudomonadati</taxon>
        <taxon>Pseudomonadota</taxon>
        <taxon>Betaproteobacteria</taxon>
        <taxon>Rhodocyclales</taxon>
        <taxon>Rhodocyclaceae</taxon>
        <taxon>Propionivibrio</taxon>
    </lineage>
</organism>
<feature type="domain" description="PAC" evidence="24">
    <location>
        <begin position="697"/>
        <end position="747"/>
    </location>
</feature>
<dbReference type="Pfam" id="PF02743">
    <property type="entry name" value="dCache_1"/>
    <property type="match status" value="1"/>
</dbReference>
<evidence type="ECO:0000259" key="22">
    <source>
        <dbReference type="PROSITE" id="PS50110"/>
    </source>
</evidence>
<feature type="transmembrane region" description="Helical" evidence="20">
    <location>
        <begin position="289"/>
        <end position="308"/>
    </location>
</feature>
<dbReference type="InterPro" id="IPR003661">
    <property type="entry name" value="HisK_dim/P_dom"/>
</dbReference>
<keyword evidence="12" id="KW-0902">Two-component regulatory system</keyword>
<dbReference type="CDD" id="cd00130">
    <property type="entry name" value="PAS"/>
    <property type="match status" value="2"/>
</dbReference>
<dbReference type="PROSITE" id="PS50885">
    <property type="entry name" value="HAMP"/>
    <property type="match status" value="1"/>
</dbReference>
<dbReference type="InterPro" id="IPR036890">
    <property type="entry name" value="HATPase_C_sf"/>
</dbReference>
<dbReference type="InterPro" id="IPR011006">
    <property type="entry name" value="CheY-like_superfamily"/>
</dbReference>
<gene>
    <name evidence="26" type="ORF">SAMN05660652_02356</name>
</gene>
<dbReference type="Gene3D" id="3.40.50.2300">
    <property type="match status" value="1"/>
</dbReference>
<dbReference type="PRINTS" id="PR00344">
    <property type="entry name" value="BCTRLSENSOR"/>
</dbReference>
<keyword evidence="13 20" id="KW-0472">Membrane</keyword>